<dbReference type="RefSeq" id="WP_350331974.1">
    <property type="nucleotide sequence ID" value="NZ_CP054719.1"/>
</dbReference>
<feature type="compositionally biased region" description="Polar residues" evidence="1">
    <location>
        <begin position="30"/>
        <end position="46"/>
    </location>
</feature>
<organism evidence="3 4">
    <name type="scientific">Candidatus Bodocaedibacter vickermanii</name>
    <dbReference type="NCBI Taxonomy" id="2741701"/>
    <lineage>
        <taxon>Bacteria</taxon>
        <taxon>Pseudomonadati</taxon>
        <taxon>Pseudomonadota</taxon>
        <taxon>Alphaproteobacteria</taxon>
        <taxon>Holosporales</taxon>
        <taxon>Candidatus Paracaedibacteraceae</taxon>
        <taxon>Candidatus Bodocaedibacter</taxon>
    </lineage>
</organism>
<feature type="signal peptide" evidence="2">
    <location>
        <begin position="1"/>
        <end position="22"/>
    </location>
</feature>
<keyword evidence="2" id="KW-0732">Signal</keyword>
<evidence type="ECO:0000256" key="1">
    <source>
        <dbReference type="SAM" id="MobiDB-lite"/>
    </source>
</evidence>
<proteinExistence type="predicted"/>
<evidence type="ECO:0000313" key="4">
    <source>
        <dbReference type="Proteomes" id="UP000594001"/>
    </source>
</evidence>
<evidence type="ECO:0000256" key="2">
    <source>
        <dbReference type="SAM" id="SignalP"/>
    </source>
</evidence>
<evidence type="ECO:0000313" key="3">
    <source>
        <dbReference type="EMBL" id="QOL20427.1"/>
    </source>
</evidence>
<feature type="chain" id="PRO_5032705402" evidence="2">
    <location>
        <begin position="23"/>
        <end position="76"/>
    </location>
</feature>
<protein>
    <submittedName>
        <fullName evidence="3">Uncharacterized protein</fullName>
    </submittedName>
</protein>
<dbReference type="Proteomes" id="UP000594001">
    <property type="component" value="Chromosome"/>
</dbReference>
<reference evidence="3 4" key="1">
    <citation type="submission" date="2020-06" db="EMBL/GenBank/DDBJ databases">
        <title>The endosymbiont of the kinetoplastid Bodo saltans is a Paracaedibacter-like alpha-proteobacterium possessing a putative toxin-antitoxin system.</title>
        <authorList>
            <person name="Midha S."/>
            <person name="Rigden D.J."/>
            <person name="Siozios S."/>
            <person name="Hurst G.D.D."/>
            <person name="Jackson A.P."/>
        </authorList>
    </citation>
    <scope>NUCLEOTIDE SEQUENCE [LARGE SCALE GENOMIC DNA]</scope>
    <source>
        <strain evidence="3">Lake Konstanz</strain>
    </source>
</reference>
<accession>A0A7L9RUY8</accession>
<dbReference type="AlphaFoldDB" id="A0A7L9RUY8"/>
<dbReference type="EMBL" id="CP054719">
    <property type="protein sequence ID" value="QOL20427.1"/>
    <property type="molecule type" value="Genomic_DNA"/>
</dbReference>
<name>A0A7L9RUY8_9PROT</name>
<dbReference type="KEGG" id="pbal:CPBP_01221"/>
<keyword evidence="4" id="KW-1185">Reference proteome</keyword>
<gene>
    <name evidence="3" type="ORF">CPBP_01221</name>
</gene>
<sequence length="76" mass="7929">MKLLLQALLLTSVSVSITTANDAELVAGSSEPSTPRNQGVQVQTPSAPVKTIKKKVTDTSGVAKKLFDDSDSDLDA</sequence>
<feature type="region of interest" description="Disordered" evidence="1">
    <location>
        <begin position="27"/>
        <end position="53"/>
    </location>
</feature>